<comment type="caution">
    <text evidence="2">The sequence shown here is derived from an EMBL/GenBank/DDBJ whole genome shotgun (WGS) entry which is preliminary data.</text>
</comment>
<name>A0ABR0AHI8_9CRUS</name>
<dbReference type="Proteomes" id="UP001234178">
    <property type="component" value="Unassembled WGS sequence"/>
</dbReference>
<evidence type="ECO:0000313" key="3">
    <source>
        <dbReference type="Proteomes" id="UP001234178"/>
    </source>
</evidence>
<reference evidence="2 3" key="1">
    <citation type="journal article" date="2023" name="Nucleic Acids Res.">
        <title>The hologenome of Daphnia magna reveals possible DNA methylation and microbiome-mediated evolution of the host genome.</title>
        <authorList>
            <person name="Chaturvedi A."/>
            <person name="Li X."/>
            <person name="Dhandapani V."/>
            <person name="Marshall H."/>
            <person name="Kissane S."/>
            <person name="Cuenca-Cambronero M."/>
            <person name="Asole G."/>
            <person name="Calvet F."/>
            <person name="Ruiz-Romero M."/>
            <person name="Marangio P."/>
            <person name="Guigo R."/>
            <person name="Rago D."/>
            <person name="Mirbahai L."/>
            <person name="Eastwood N."/>
            <person name="Colbourne J.K."/>
            <person name="Zhou J."/>
            <person name="Mallon E."/>
            <person name="Orsini L."/>
        </authorList>
    </citation>
    <scope>NUCLEOTIDE SEQUENCE [LARGE SCALE GENOMIC DNA]</scope>
    <source>
        <strain evidence="2">LRV0_1</strain>
    </source>
</reference>
<organism evidence="2 3">
    <name type="scientific">Daphnia magna</name>
    <dbReference type="NCBI Taxonomy" id="35525"/>
    <lineage>
        <taxon>Eukaryota</taxon>
        <taxon>Metazoa</taxon>
        <taxon>Ecdysozoa</taxon>
        <taxon>Arthropoda</taxon>
        <taxon>Crustacea</taxon>
        <taxon>Branchiopoda</taxon>
        <taxon>Diplostraca</taxon>
        <taxon>Cladocera</taxon>
        <taxon>Anomopoda</taxon>
        <taxon>Daphniidae</taxon>
        <taxon>Daphnia</taxon>
    </lineage>
</organism>
<dbReference type="CDD" id="cd09276">
    <property type="entry name" value="Rnase_HI_RT_non_LTR"/>
    <property type="match status" value="1"/>
</dbReference>
<dbReference type="InterPro" id="IPR002156">
    <property type="entry name" value="RNaseH_domain"/>
</dbReference>
<dbReference type="InterPro" id="IPR012337">
    <property type="entry name" value="RNaseH-like_sf"/>
</dbReference>
<keyword evidence="3" id="KW-1185">Reference proteome</keyword>
<proteinExistence type="predicted"/>
<feature type="domain" description="RNase H type-1" evidence="1">
    <location>
        <begin position="55"/>
        <end position="177"/>
    </location>
</feature>
<evidence type="ECO:0000259" key="1">
    <source>
        <dbReference type="PROSITE" id="PS50879"/>
    </source>
</evidence>
<protein>
    <recommendedName>
        <fullName evidence="1">RNase H type-1 domain-containing protein</fullName>
    </recommendedName>
</protein>
<dbReference type="InterPro" id="IPR036397">
    <property type="entry name" value="RNaseH_sf"/>
</dbReference>
<dbReference type="EMBL" id="JAOYFB010000037">
    <property type="protein sequence ID" value="KAK4024587.1"/>
    <property type="molecule type" value="Genomic_DNA"/>
</dbReference>
<dbReference type="SUPFAM" id="SSF53098">
    <property type="entry name" value="Ribonuclease H-like"/>
    <property type="match status" value="1"/>
</dbReference>
<dbReference type="PROSITE" id="PS50879">
    <property type="entry name" value="RNASE_H_1"/>
    <property type="match status" value="1"/>
</dbReference>
<accession>A0ABR0AHI8</accession>
<gene>
    <name evidence="2" type="ORF">OUZ56_010010</name>
</gene>
<evidence type="ECO:0000313" key="2">
    <source>
        <dbReference type="EMBL" id="KAK4024587.1"/>
    </source>
</evidence>
<dbReference type="Gene3D" id="3.30.420.10">
    <property type="entry name" value="Ribonuclease H-like superfamily/Ribonuclease H"/>
    <property type="match status" value="1"/>
</dbReference>
<sequence length="177" mass="19565">MKPRISSKWRDAVDVSLCRACSQSEGLRYTIKKTEAIENPAKAREIFHNITAQIPPSSWIGYTDSSVNSDSAACAFTFPKINVYGTFFLTKGSSILSAELHGIKKALEASYHHDTTPEEVYIFSNSRAALLAINATSKDSQNPALLDIWDTLHALRTAGTYLTWIPSHIGIYGNKIK</sequence>